<comment type="caution">
    <text evidence="2">The sequence shown here is derived from an EMBL/GenBank/DDBJ whole genome shotgun (WGS) entry which is preliminary data.</text>
</comment>
<protein>
    <submittedName>
        <fullName evidence="2">Uncharacterized protein</fullName>
    </submittedName>
</protein>
<feature type="transmembrane region" description="Helical" evidence="1">
    <location>
        <begin position="7"/>
        <end position="25"/>
    </location>
</feature>
<evidence type="ECO:0000256" key="1">
    <source>
        <dbReference type="SAM" id="Phobius"/>
    </source>
</evidence>
<keyword evidence="1" id="KW-1133">Transmembrane helix</keyword>
<dbReference type="Proteomes" id="UP000077173">
    <property type="component" value="Unassembled WGS sequence"/>
</dbReference>
<gene>
    <name evidence="2" type="ORF">AXW67_38765</name>
</gene>
<dbReference type="RefSeq" id="WP_063677185.1">
    <property type="nucleotide sequence ID" value="NZ_LSEF01000028.1"/>
</dbReference>
<reference evidence="2 3" key="1">
    <citation type="submission" date="2016-02" db="EMBL/GenBank/DDBJ databases">
        <title>Draft genome sequence of the strain BR 10247T Bradyrhizobium neotropicale isolated from nodules of Centrolobium paraense.</title>
        <authorList>
            <person name="Simoes-Araujo J.L."/>
            <person name="Barauna A.C."/>
            <person name="Silva K."/>
            <person name="Zilli J.E."/>
        </authorList>
    </citation>
    <scope>NUCLEOTIDE SEQUENCE [LARGE SCALE GENOMIC DNA]</scope>
    <source>
        <strain evidence="2 3">BR 10247</strain>
    </source>
</reference>
<accession>A0A176ZGH0</accession>
<keyword evidence="1" id="KW-0812">Transmembrane</keyword>
<keyword evidence="1" id="KW-0472">Membrane</keyword>
<organism evidence="2 3">
    <name type="scientific">Bradyrhizobium neotropicale</name>
    <dbReference type="NCBI Taxonomy" id="1497615"/>
    <lineage>
        <taxon>Bacteria</taxon>
        <taxon>Pseudomonadati</taxon>
        <taxon>Pseudomonadota</taxon>
        <taxon>Alphaproteobacteria</taxon>
        <taxon>Hyphomicrobiales</taxon>
        <taxon>Nitrobacteraceae</taxon>
        <taxon>Bradyrhizobium</taxon>
    </lineage>
</organism>
<dbReference type="EMBL" id="LSEF01000028">
    <property type="protein sequence ID" value="OAF18963.1"/>
    <property type="molecule type" value="Genomic_DNA"/>
</dbReference>
<proteinExistence type="predicted"/>
<keyword evidence="3" id="KW-1185">Reference proteome</keyword>
<evidence type="ECO:0000313" key="3">
    <source>
        <dbReference type="Proteomes" id="UP000077173"/>
    </source>
</evidence>
<dbReference type="GeneID" id="32584023"/>
<evidence type="ECO:0000313" key="2">
    <source>
        <dbReference type="EMBL" id="OAF18963.1"/>
    </source>
</evidence>
<name>A0A176ZGH0_9BRAD</name>
<sequence length="84" mass="9503">MILLRDFALYVLPVLIALGGWLHAFSLRKQARRSCAHSSRAQIALTPRRAMERTLTVRRNKMAHNLDELNSSVATRDSETSALQ</sequence>
<dbReference type="AlphaFoldDB" id="A0A176ZGH0"/>